<dbReference type="PANTHER" id="PTHR43537:SF24">
    <property type="entry name" value="GLUCONATE OPERON TRANSCRIPTIONAL REPRESSOR"/>
    <property type="match status" value="1"/>
</dbReference>
<keyword evidence="6" id="KW-1185">Reference proteome</keyword>
<keyword evidence="3" id="KW-0804">Transcription</keyword>
<dbReference type="Pfam" id="PF07729">
    <property type="entry name" value="FCD"/>
    <property type="match status" value="1"/>
</dbReference>
<evidence type="ECO:0000313" key="6">
    <source>
        <dbReference type="Proteomes" id="UP001299970"/>
    </source>
</evidence>
<accession>A0ABS9TJA4</accession>
<dbReference type="InterPro" id="IPR036388">
    <property type="entry name" value="WH-like_DNA-bd_sf"/>
</dbReference>
<dbReference type="InterPro" id="IPR000524">
    <property type="entry name" value="Tscrpt_reg_HTH_GntR"/>
</dbReference>
<dbReference type="Gene3D" id="1.10.10.10">
    <property type="entry name" value="Winged helix-like DNA-binding domain superfamily/Winged helix DNA-binding domain"/>
    <property type="match status" value="1"/>
</dbReference>
<keyword evidence="1" id="KW-0805">Transcription regulation</keyword>
<sequence>MPTTTSSTASLAERAVLAVRELIHDGGLLPGQPIRQLALAEQLGMSRVPLREALKNLQADGLVTASPTGGFEVTRLSADELGQFYLMRRLLESELLRRVEAVPASELELLAGLNARMAEMVDQPSRELRSLNREFHFRIFGLATGLGHVVAEVSRLWDRTVPYRAVYSSERSARALIVAEHDALLAALGDRDVERLVEVMDGHRAASERDVVHVLTRPGPVLG</sequence>
<evidence type="ECO:0000256" key="2">
    <source>
        <dbReference type="ARBA" id="ARBA00023125"/>
    </source>
</evidence>
<dbReference type="InterPro" id="IPR008920">
    <property type="entry name" value="TF_FadR/GntR_C"/>
</dbReference>
<dbReference type="InterPro" id="IPR036390">
    <property type="entry name" value="WH_DNA-bd_sf"/>
</dbReference>
<dbReference type="EMBL" id="JAKXMK010000020">
    <property type="protein sequence ID" value="MCH6168625.1"/>
    <property type="molecule type" value="Genomic_DNA"/>
</dbReference>
<protein>
    <submittedName>
        <fullName evidence="5">GntR family transcriptional regulator</fullName>
    </submittedName>
</protein>
<evidence type="ECO:0000256" key="3">
    <source>
        <dbReference type="ARBA" id="ARBA00023163"/>
    </source>
</evidence>
<proteinExistence type="predicted"/>
<dbReference type="PANTHER" id="PTHR43537">
    <property type="entry name" value="TRANSCRIPTIONAL REGULATOR, GNTR FAMILY"/>
    <property type="match status" value="1"/>
</dbReference>
<dbReference type="PRINTS" id="PR00035">
    <property type="entry name" value="HTHGNTR"/>
</dbReference>
<organism evidence="5 6">
    <name type="scientific">Pseudonocardia alaniniphila</name>
    <dbReference type="NCBI Taxonomy" id="75291"/>
    <lineage>
        <taxon>Bacteria</taxon>
        <taxon>Bacillati</taxon>
        <taxon>Actinomycetota</taxon>
        <taxon>Actinomycetes</taxon>
        <taxon>Pseudonocardiales</taxon>
        <taxon>Pseudonocardiaceae</taxon>
        <taxon>Pseudonocardia</taxon>
    </lineage>
</organism>
<dbReference type="Proteomes" id="UP001299970">
    <property type="component" value="Unassembled WGS sequence"/>
</dbReference>
<dbReference type="RefSeq" id="WP_241039268.1">
    <property type="nucleotide sequence ID" value="NZ_BAAAJF010000022.1"/>
</dbReference>
<reference evidence="5 6" key="1">
    <citation type="submission" date="2022-03" db="EMBL/GenBank/DDBJ databases">
        <title>Pseudonocardia alaer sp. nov., a novel actinomycete isolated from reed forest soil.</title>
        <authorList>
            <person name="Wang L."/>
        </authorList>
    </citation>
    <scope>NUCLEOTIDE SEQUENCE [LARGE SCALE GENOMIC DNA]</scope>
    <source>
        <strain evidence="5 6">Y-16303</strain>
    </source>
</reference>
<evidence type="ECO:0000256" key="1">
    <source>
        <dbReference type="ARBA" id="ARBA00023015"/>
    </source>
</evidence>
<dbReference type="PROSITE" id="PS50949">
    <property type="entry name" value="HTH_GNTR"/>
    <property type="match status" value="1"/>
</dbReference>
<gene>
    <name evidence="5" type="ORF">MMF94_23280</name>
</gene>
<dbReference type="Pfam" id="PF00392">
    <property type="entry name" value="GntR"/>
    <property type="match status" value="1"/>
</dbReference>
<comment type="caution">
    <text evidence="5">The sequence shown here is derived from an EMBL/GenBank/DDBJ whole genome shotgun (WGS) entry which is preliminary data.</text>
</comment>
<dbReference type="Gene3D" id="1.20.120.530">
    <property type="entry name" value="GntR ligand-binding domain-like"/>
    <property type="match status" value="1"/>
</dbReference>
<evidence type="ECO:0000259" key="4">
    <source>
        <dbReference type="PROSITE" id="PS50949"/>
    </source>
</evidence>
<dbReference type="SUPFAM" id="SSF46785">
    <property type="entry name" value="Winged helix' DNA-binding domain"/>
    <property type="match status" value="1"/>
</dbReference>
<dbReference type="SMART" id="SM00345">
    <property type="entry name" value="HTH_GNTR"/>
    <property type="match status" value="1"/>
</dbReference>
<feature type="domain" description="HTH gntR-type" evidence="4">
    <location>
        <begin position="9"/>
        <end position="76"/>
    </location>
</feature>
<evidence type="ECO:0000313" key="5">
    <source>
        <dbReference type="EMBL" id="MCH6168625.1"/>
    </source>
</evidence>
<dbReference type="SUPFAM" id="SSF48008">
    <property type="entry name" value="GntR ligand-binding domain-like"/>
    <property type="match status" value="1"/>
</dbReference>
<keyword evidence="2" id="KW-0238">DNA-binding</keyword>
<dbReference type="InterPro" id="IPR011711">
    <property type="entry name" value="GntR_C"/>
</dbReference>
<name>A0ABS9TJA4_9PSEU</name>
<dbReference type="SMART" id="SM00895">
    <property type="entry name" value="FCD"/>
    <property type="match status" value="1"/>
</dbReference>